<gene>
    <name evidence="18" type="ORF">EDD52_101654</name>
</gene>
<dbReference type="EC" id="1.3.98.3" evidence="14"/>
<feature type="binding site" evidence="15">
    <location>
        <position position="54"/>
    </location>
    <ligand>
        <name>S-adenosyl-L-methionine</name>
        <dbReference type="ChEBI" id="CHEBI:59789"/>
        <label>1</label>
    </ligand>
</feature>
<dbReference type="UniPathway" id="UPA00251">
    <property type="reaction ID" value="UER00323"/>
</dbReference>
<dbReference type="CDD" id="cd01335">
    <property type="entry name" value="Radical_SAM"/>
    <property type="match status" value="1"/>
</dbReference>
<dbReference type="InterPro" id="IPR034505">
    <property type="entry name" value="Coproporphyrinogen-III_oxidase"/>
</dbReference>
<evidence type="ECO:0000256" key="8">
    <source>
        <dbReference type="ARBA" id="ARBA00022723"/>
    </source>
</evidence>
<dbReference type="InterPro" id="IPR058240">
    <property type="entry name" value="rSAM_sf"/>
</dbReference>
<evidence type="ECO:0000256" key="7">
    <source>
        <dbReference type="ARBA" id="ARBA00022691"/>
    </source>
</evidence>
<feature type="domain" description="Radical SAM core" evidence="17">
    <location>
        <begin position="45"/>
        <end position="282"/>
    </location>
</feature>
<comment type="subcellular location">
    <subcellularLocation>
        <location evidence="1 14">Cytoplasm</location>
    </subcellularLocation>
</comment>
<evidence type="ECO:0000256" key="3">
    <source>
        <dbReference type="ARBA" id="ARBA00005493"/>
    </source>
</evidence>
<feature type="binding site" evidence="16">
    <location>
        <position position="60"/>
    </location>
    <ligand>
        <name>[4Fe-4S] cluster</name>
        <dbReference type="ChEBI" id="CHEBI:49883"/>
        <note>4Fe-4S-S-AdoMet</note>
    </ligand>
</feature>
<name>A0A4R3JPL0_9RHOB</name>
<keyword evidence="12 14" id="KW-0627">Porphyrin biosynthesis</keyword>
<evidence type="ECO:0000256" key="9">
    <source>
        <dbReference type="ARBA" id="ARBA00023002"/>
    </source>
</evidence>
<feature type="binding site" evidence="16">
    <location>
        <position position="67"/>
    </location>
    <ligand>
        <name>[4Fe-4S] cluster</name>
        <dbReference type="ChEBI" id="CHEBI:49883"/>
        <note>4Fe-4S-S-AdoMet</note>
    </ligand>
</feature>
<organism evidence="18 19">
    <name type="scientific">Primorskyibacter sedentarius</name>
    <dbReference type="NCBI Taxonomy" id="745311"/>
    <lineage>
        <taxon>Bacteria</taxon>
        <taxon>Pseudomonadati</taxon>
        <taxon>Pseudomonadota</taxon>
        <taxon>Alphaproteobacteria</taxon>
        <taxon>Rhodobacterales</taxon>
        <taxon>Roseobacteraceae</taxon>
        <taxon>Primorskyibacter</taxon>
    </lineage>
</organism>
<dbReference type="InterPro" id="IPR004558">
    <property type="entry name" value="Coprogen_oxidase_HemN"/>
</dbReference>
<comment type="catalytic activity">
    <reaction evidence="13 14">
        <text>coproporphyrinogen III + 2 S-adenosyl-L-methionine = protoporphyrinogen IX + 2 5'-deoxyadenosine + 2 L-methionine + 2 CO2</text>
        <dbReference type="Rhea" id="RHEA:15425"/>
        <dbReference type="ChEBI" id="CHEBI:16526"/>
        <dbReference type="ChEBI" id="CHEBI:17319"/>
        <dbReference type="ChEBI" id="CHEBI:57307"/>
        <dbReference type="ChEBI" id="CHEBI:57309"/>
        <dbReference type="ChEBI" id="CHEBI:57844"/>
        <dbReference type="ChEBI" id="CHEBI:59789"/>
        <dbReference type="EC" id="1.3.98.3"/>
    </reaction>
</comment>
<accession>A0A4R3JPL0</accession>
<dbReference type="PANTHER" id="PTHR13932:SF6">
    <property type="entry name" value="OXYGEN-INDEPENDENT COPROPORPHYRINOGEN III OXIDASE"/>
    <property type="match status" value="1"/>
</dbReference>
<dbReference type="InterPro" id="IPR006638">
    <property type="entry name" value="Elp3/MiaA/NifB-like_rSAM"/>
</dbReference>
<dbReference type="SFLD" id="SFLDG01065">
    <property type="entry name" value="anaerobic_coproporphyrinogen-I"/>
    <property type="match status" value="1"/>
</dbReference>
<keyword evidence="8 14" id="KW-0479">Metal-binding</keyword>
<dbReference type="Pfam" id="PF04055">
    <property type="entry name" value="Radical_SAM"/>
    <property type="match status" value="1"/>
</dbReference>
<dbReference type="InterPro" id="IPR007197">
    <property type="entry name" value="rSAM"/>
</dbReference>
<dbReference type="Proteomes" id="UP000295696">
    <property type="component" value="Unassembled WGS sequence"/>
</dbReference>
<dbReference type="GO" id="GO:0006782">
    <property type="term" value="P:protoporphyrinogen IX biosynthetic process"/>
    <property type="evidence" value="ECO:0007669"/>
    <property type="project" value="UniProtKB-UniPathway"/>
</dbReference>
<keyword evidence="11 14" id="KW-0411">Iron-sulfur</keyword>
<evidence type="ECO:0000256" key="14">
    <source>
        <dbReference type="PIRNR" id="PIRNR000167"/>
    </source>
</evidence>
<dbReference type="GO" id="GO:0005737">
    <property type="term" value="C:cytoplasm"/>
    <property type="evidence" value="ECO:0007669"/>
    <property type="project" value="UniProtKB-SubCell"/>
</dbReference>
<reference evidence="18 19" key="1">
    <citation type="submission" date="2019-03" db="EMBL/GenBank/DDBJ databases">
        <title>Genomic Encyclopedia of Type Strains, Phase IV (KMG-IV): sequencing the most valuable type-strain genomes for metagenomic binning, comparative biology and taxonomic classification.</title>
        <authorList>
            <person name="Goeker M."/>
        </authorList>
    </citation>
    <scope>NUCLEOTIDE SEQUENCE [LARGE SCALE GENOMIC DNA]</scope>
    <source>
        <strain evidence="18 19">DSM 104836</strain>
    </source>
</reference>
<dbReference type="RefSeq" id="WP_132241732.1">
    <property type="nucleotide sequence ID" value="NZ_SLZU01000001.1"/>
</dbReference>
<evidence type="ECO:0000256" key="13">
    <source>
        <dbReference type="ARBA" id="ARBA00048321"/>
    </source>
</evidence>
<dbReference type="Gene3D" id="3.20.20.70">
    <property type="entry name" value="Aldolase class I"/>
    <property type="match status" value="1"/>
</dbReference>
<dbReference type="GO" id="GO:0051539">
    <property type="term" value="F:4 iron, 4 sulfur cluster binding"/>
    <property type="evidence" value="ECO:0007669"/>
    <property type="project" value="UniProtKB-KW"/>
</dbReference>
<dbReference type="OrthoDB" id="9808022at2"/>
<feature type="binding site" evidence="15">
    <location>
        <position position="171"/>
    </location>
    <ligand>
        <name>S-adenosyl-L-methionine</name>
        <dbReference type="ChEBI" id="CHEBI:59789"/>
        <label>2</label>
    </ligand>
</feature>
<evidence type="ECO:0000256" key="2">
    <source>
        <dbReference type="ARBA" id="ARBA00004785"/>
    </source>
</evidence>
<keyword evidence="7 14" id="KW-0949">S-adenosyl-L-methionine</keyword>
<evidence type="ECO:0000256" key="12">
    <source>
        <dbReference type="ARBA" id="ARBA00023244"/>
    </source>
</evidence>
<evidence type="ECO:0000256" key="1">
    <source>
        <dbReference type="ARBA" id="ARBA00004496"/>
    </source>
</evidence>
<dbReference type="SFLD" id="SFLDG01082">
    <property type="entry name" value="B12-binding_domain_containing"/>
    <property type="match status" value="1"/>
</dbReference>
<evidence type="ECO:0000256" key="11">
    <source>
        <dbReference type="ARBA" id="ARBA00023014"/>
    </source>
</evidence>
<dbReference type="GO" id="GO:0046872">
    <property type="term" value="F:metal ion binding"/>
    <property type="evidence" value="ECO:0007669"/>
    <property type="project" value="UniProtKB-KW"/>
</dbReference>
<feature type="binding site" evidence="15">
    <location>
        <position position="111"/>
    </location>
    <ligand>
        <name>S-adenosyl-L-methionine</name>
        <dbReference type="ChEBI" id="CHEBI:59789"/>
        <label>1</label>
    </ligand>
</feature>
<evidence type="ECO:0000313" key="18">
    <source>
        <dbReference type="EMBL" id="TCS67552.1"/>
    </source>
</evidence>
<comment type="pathway">
    <text evidence="2 14">Porphyrin-containing compound metabolism; protoporphyrin-IX biosynthesis; protoporphyrinogen-IX from coproporphyrinogen-III (AdoMet route): step 1/1.</text>
</comment>
<evidence type="ECO:0000256" key="4">
    <source>
        <dbReference type="ARBA" id="ARBA00011245"/>
    </source>
</evidence>
<keyword evidence="10 14" id="KW-0408">Iron</keyword>
<sequence length="451" mass="49312">MISQKQLAQMGLFDARVPRYTSYPAAAHFSGETGPTQHREWIKALPPGARISIYVHIPFCSKLCWFCSARTQTVQGRGPVAAYLDALKAELRLLARDLPPGATLACMHWGGGTPTLLDAAALSDLAQAVFEVAPPDASTEFSVEIDPNEIDAARLEALVAVGMNCATIGVQDFDQHVQKTIGRMLSYEVTADVVAILRDLGVARLDAEILYGLPGQTNVRITDSVQKLLSLGPDRVALNGYLHAPWMAKRQMLISSDLLPEPGERLQLFEIARKLFVWDGYAEVGIDHFAIKGDKLEIAQRTGRLRRCFQGYSDDRAEALIGLGASSISRFAQGYTQNAAATSAYCETAGAGAYATVRGHALTEEDYLRARLIEMLMCDLGVDYKEILSRFDITPERLDGMLSTVTKRFADVLTKTAEGFRIRHSARPFARLIAGAIDGYDMRRAGNSPAV</sequence>
<evidence type="ECO:0000256" key="16">
    <source>
        <dbReference type="PIRSR" id="PIRSR000167-2"/>
    </source>
</evidence>
<keyword evidence="9 14" id="KW-0560">Oxidoreductase</keyword>
<dbReference type="Gene3D" id="1.10.10.920">
    <property type="match status" value="1"/>
</dbReference>
<feature type="binding site" evidence="15">
    <location>
        <position position="328"/>
    </location>
    <ligand>
        <name>S-adenosyl-L-methionine</name>
        <dbReference type="ChEBI" id="CHEBI:59789"/>
        <label>1</label>
    </ligand>
</feature>
<evidence type="ECO:0000313" key="19">
    <source>
        <dbReference type="Proteomes" id="UP000295696"/>
    </source>
</evidence>
<feature type="binding site" evidence="15">
    <location>
        <position position="144"/>
    </location>
    <ligand>
        <name>S-adenosyl-L-methionine</name>
        <dbReference type="ChEBI" id="CHEBI:59789"/>
        <label>1</label>
    </ligand>
</feature>
<dbReference type="InterPro" id="IPR013785">
    <property type="entry name" value="Aldolase_TIM"/>
</dbReference>
<dbReference type="GO" id="GO:0004109">
    <property type="term" value="F:coproporphyrinogen oxidase activity"/>
    <property type="evidence" value="ECO:0007669"/>
    <property type="project" value="InterPro"/>
</dbReference>
<dbReference type="PROSITE" id="PS51918">
    <property type="entry name" value="RADICAL_SAM"/>
    <property type="match status" value="1"/>
</dbReference>
<dbReference type="PIRSF" id="PIRSF000167">
    <property type="entry name" value="HemN"/>
    <property type="match status" value="1"/>
</dbReference>
<feature type="binding site" evidence="15">
    <location>
        <begin position="112"/>
        <end position="113"/>
    </location>
    <ligand>
        <name>S-adenosyl-L-methionine</name>
        <dbReference type="ChEBI" id="CHEBI:59789"/>
        <label>2</label>
    </ligand>
</feature>
<dbReference type="PANTHER" id="PTHR13932">
    <property type="entry name" value="COPROPORPHYRINIGEN III OXIDASE"/>
    <property type="match status" value="1"/>
</dbReference>
<dbReference type="SUPFAM" id="SSF102114">
    <property type="entry name" value="Radical SAM enzymes"/>
    <property type="match status" value="1"/>
</dbReference>
<evidence type="ECO:0000256" key="5">
    <source>
        <dbReference type="ARBA" id="ARBA00022485"/>
    </source>
</evidence>
<feature type="binding site" evidence="16">
    <location>
        <position position="64"/>
    </location>
    <ligand>
        <name>[4Fe-4S] cluster</name>
        <dbReference type="ChEBI" id="CHEBI:49883"/>
        <note>4Fe-4S-S-AdoMet</note>
    </ligand>
</feature>
<comment type="similarity">
    <text evidence="3 14">Belongs to the anaerobic coproporphyrinogen-III oxidase family.</text>
</comment>
<comment type="caution">
    <text evidence="18">The sequence shown here is derived from an EMBL/GenBank/DDBJ whole genome shotgun (WGS) entry which is preliminary data.</text>
</comment>
<dbReference type="SMART" id="SM00729">
    <property type="entry name" value="Elp3"/>
    <property type="match status" value="1"/>
</dbReference>
<protein>
    <recommendedName>
        <fullName evidence="14">Coproporphyrinogen-III oxidase</fullName>
        <ecNumber evidence="14">1.3.98.3</ecNumber>
    </recommendedName>
</protein>
<evidence type="ECO:0000259" key="17">
    <source>
        <dbReference type="PROSITE" id="PS51918"/>
    </source>
</evidence>
<feature type="binding site" evidence="15">
    <location>
        <position position="183"/>
    </location>
    <ligand>
        <name>S-adenosyl-L-methionine</name>
        <dbReference type="ChEBI" id="CHEBI:59789"/>
        <label>2</label>
    </ligand>
</feature>
<dbReference type="EMBL" id="SLZU01000001">
    <property type="protein sequence ID" value="TCS67552.1"/>
    <property type="molecule type" value="Genomic_DNA"/>
</dbReference>
<proteinExistence type="inferred from homology"/>
<evidence type="ECO:0000256" key="10">
    <source>
        <dbReference type="ARBA" id="ARBA00023004"/>
    </source>
</evidence>
<keyword evidence="5 14" id="KW-0004">4Fe-4S</keyword>
<keyword evidence="6 14" id="KW-0963">Cytoplasm</keyword>
<comment type="subunit">
    <text evidence="4">Monomer.</text>
</comment>
<evidence type="ECO:0000256" key="6">
    <source>
        <dbReference type="ARBA" id="ARBA00022490"/>
    </source>
</evidence>
<dbReference type="SFLD" id="SFLDS00029">
    <property type="entry name" value="Radical_SAM"/>
    <property type="match status" value="1"/>
</dbReference>
<comment type="cofactor">
    <cofactor evidence="14 16">
        <name>[4Fe-4S] cluster</name>
        <dbReference type="ChEBI" id="CHEBI:49883"/>
    </cofactor>
    <text evidence="14 16">Binds 1 [4Fe-4S] cluster. The cluster is coordinated with 3 cysteines and an exchangeable S-adenosyl-L-methionine.</text>
</comment>
<keyword evidence="19" id="KW-1185">Reference proteome</keyword>
<evidence type="ECO:0000256" key="15">
    <source>
        <dbReference type="PIRSR" id="PIRSR000167-1"/>
    </source>
</evidence>
<dbReference type="GO" id="GO:0051989">
    <property type="term" value="F:coproporphyrinogen dehydrogenase activity"/>
    <property type="evidence" value="ECO:0007669"/>
    <property type="project" value="UniProtKB-EC"/>
</dbReference>
<dbReference type="AlphaFoldDB" id="A0A4R3JPL0"/>